<evidence type="ECO:0000256" key="2">
    <source>
        <dbReference type="ARBA" id="ARBA00012838"/>
    </source>
</evidence>
<evidence type="ECO:0000313" key="13">
    <source>
        <dbReference type="Proteomes" id="UP001316803"/>
    </source>
</evidence>
<dbReference type="Proteomes" id="UP001316803">
    <property type="component" value="Unassembled WGS sequence"/>
</dbReference>
<evidence type="ECO:0000256" key="7">
    <source>
        <dbReference type="ARBA" id="ARBA00023146"/>
    </source>
</evidence>
<dbReference type="InterPro" id="IPR014729">
    <property type="entry name" value="Rossmann-like_a/b/a_fold"/>
</dbReference>
<evidence type="ECO:0000256" key="10">
    <source>
        <dbReference type="RuleBase" id="RU363039"/>
    </source>
</evidence>
<dbReference type="FunFam" id="2.170.220.10:FF:000001">
    <property type="entry name" value="methionine--tRNA ligase, mitochondrial"/>
    <property type="match status" value="1"/>
</dbReference>
<evidence type="ECO:0000256" key="5">
    <source>
        <dbReference type="ARBA" id="ARBA00022840"/>
    </source>
</evidence>
<keyword evidence="13" id="KW-1185">Reference proteome</keyword>
<dbReference type="AlphaFoldDB" id="A0AAN8I7H2"/>
<comment type="caution">
    <text evidence="12">The sequence shown here is derived from an EMBL/GenBank/DDBJ whole genome shotgun (WGS) entry which is preliminary data.</text>
</comment>
<dbReference type="InterPro" id="IPR015413">
    <property type="entry name" value="Methionyl/Leucyl_tRNA_Synth"/>
</dbReference>
<dbReference type="GO" id="GO:0005739">
    <property type="term" value="C:mitochondrion"/>
    <property type="evidence" value="ECO:0007669"/>
    <property type="project" value="UniProtKB-ARBA"/>
</dbReference>
<evidence type="ECO:0000259" key="11">
    <source>
        <dbReference type="Pfam" id="PF09334"/>
    </source>
</evidence>
<sequence>MNTAQLRARAFFLNCRVRQWSCSNIHFAPSHNRQFRRHPEDGAPRSRIEIFRPYYVTSPIFYVNAEPHAGHLYTLILTDVLKRWQVLKGDAQAALLTGTDEHGMKVQKAAEKLHIPPKELCDKNAQQFLQLAEKANVSLDRFIRTTDADHKVAVEHFWRELKKRGYIYESKHEGWYSVSDETFYPETQVHLILDPATGRKLHASKETGKEVEWTSETNYHFRLSAFKDRLLEHYDQHPEFIVPTERMNFIKKEVEAGLQDLSVSRPSSRLQWGIRVPDDDTQTIYVWLDALINYLTMTGYPSGEGDKHKLWPPNVQVIGKDIVRFHTIYWPAFLMALDIPLPRCFLTHAHWTMGKAKMSKSLGNGVNPFFAIERYGLDTIRYFMVYAGGIVNDADYDNSFIVENYKKGLQDGLGNLLARITRGNWNIAESIKVVNENHSEASLWQPVEKLIKQIDWTANTTDLRMVRYANPRDALHTIVHLIFETNRFLAVAEPWKLVKLEDSESKARLHQVVYAATEAARVACILLQPFMPDKMQKALDQLQVAPERRSFEHAKYKKDISYAATVSQDIQASRRRGWKRIKDAHDKVLFPPLIAEF</sequence>
<dbReference type="PANTHER" id="PTHR43326:SF1">
    <property type="entry name" value="METHIONINE--TRNA LIGASE, MITOCHONDRIAL"/>
    <property type="match status" value="1"/>
</dbReference>
<reference evidence="12 13" key="1">
    <citation type="submission" date="2022-12" db="EMBL/GenBank/DDBJ databases">
        <title>Genomic features and morphological characterization of a novel Knufia sp. strain isolated from spacecraft assembly facility.</title>
        <authorList>
            <person name="Teixeira M."/>
            <person name="Chander A.M."/>
            <person name="Stajich J.E."/>
            <person name="Venkateswaran K."/>
        </authorList>
    </citation>
    <scope>NUCLEOTIDE SEQUENCE [LARGE SCALE GENOMIC DNA]</scope>
    <source>
        <strain evidence="12 13">FJI-L2-BK-P2</strain>
    </source>
</reference>
<name>A0AAN8I7H2_9EURO</name>
<dbReference type="CDD" id="cd00814">
    <property type="entry name" value="MetRS_core"/>
    <property type="match status" value="1"/>
</dbReference>
<dbReference type="Pfam" id="PF09334">
    <property type="entry name" value="tRNA-synt_1g"/>
    <property type="match status" value="1"/>
</dbReference>
<comment type="catalytic activity">
    <reaction evidence="8">
        <text>tRNA(Met) + L-methionine + ATP = L-methionyl-tRNA(Met) + AMP + diphosphate</text>
        <dbReference type="Rhea" id="RHEA:13481"/>
        <dbReference type="Rhea" id="RHEA-COMP:9667"/>
        <dbReference type="Rhea" id="RHEA-COMP:9698"/>
        <dbReference type="ChEBI" id="CHEBI:30616"/>
        <dbReference type="ChEBI" id="CHEBI:33019"/>
        <dbReference type="ChEBI" id="CHEBI:57844"/>
        <dbReference type="ChEBI" id="CHEBI:78442"/>
        <dbReference type="ChEBI" id="CHEBI:78530"/>
        <dbReference type="ChEBI" id="CHEBI:456215"/>
        <dbReference type="EC" id="6.1.1.10"/>
    </reaction>
</comment>
<dbReference type="InterPro" id="IPR014758">
    <property type="entry name" value="Met-tRNA_synth"/>
</dbReference>
<dbReference type="EMBL" id="JAKLMC020000016">
    <property type="protein sequence ID" value="KAK5952310.1"/>
    <property type="molecule type" value="Genomic_DNA"/>
</dbReference>
<evidence type="ECO:0000256" key="9">
    <source>
        <dbReference type="ARBA" id="ARBA00068817"/>
    </source>
</evidence>
<proteinExistence type="inferred from homology"/>
<comment type="similarity">
    <text evidence="1 10">Belongs to the class-I aminoacyl-tRNA synthetase family.</text>
</comment>
<gene>
    <name evidence="12" type="primary">MSM1</name>
    <name evidence="12" type="ORF">OHC33_006783</name>
</gene>
<feature type="domain" description="Methionyl/Leucyl tRNA synthetase" evidence="11">
    <location>
        <begin position="54"/>
        <end position="420"/>
    </location>
</feature>
<evidence type="ECO:0000256" key="8">
    <source>
        <dbReference type="ARBA" id="ARBA00047364"/>
    </source>
</evidence>
<dbReference type="InterPro" id="IPR009080">
    <property type="entry name" value="tRNAsynth_Ia_anticodon-bd"/>
</dbReference>
<dbReference type="PRINTS" id="PR01041">
    <property type="entry name" value="TRNASYNTHMET"/>
</dbReference>
<dbReference type="GO" id="GO:0006431">
    <property type="term" value="P:methionyl-tRNA aminoacylation"/>
    <property type="evidence" value="ECO:0007669"/>
    <property type="project" value="InterPro"/>
</dbReference>
<keyword evidence="7 10" id="KW-0030">Aminoacyl-tRNA synthetase</keyword>
<dbReference type="NCBIfam" id="TIGR00398">
    <property type="entry name" value="metG"/>
    <property type="match status" value="1"/>
</dbReference>
<keyword evidence="5 10" id="KW-0067">ATP-binding</keyword>
<dbReference type="Gene3D" id="1.10.730.10">
    <property type="entry name" value="Isoleucyl-tRNA Synthetase, Domain 1"/>
    <property type="match status" value="1"/>
</dbReference>
<protein>
    <recommendedName>
        <fullName evidence="9">Probable methionine--tRNA ligase, mitochondrial</fullName>
        <ecNumber evidence="2">6.1.1.10</ecNumber>
    </recommendedName>
</protein>
<evidence type="ECO:0000256" key="1">
    <source>
        <dbReference type="ARBA" id="ARBA00005594"/>
    </source>
</evidence>
<dbReference type="PANTHER" id="PTHR43326">
    <property type="entry name" value="METHIONYL-TRNA SYNTHETASE"/>
    <property type="match status" value="1"/>
</dbReference>
<evidence type="ECO:0000256" key="3">
    <source>
        <dbReference type="ARBA" id="ARBA00022598"/>
    </source>
</evidence>
<dbReference type="InterPro" id="IPR023457">
    <property type="entry name" value="Met-tRNA_synth_2"/>
</dbReference>
<keyword evidence="6 10" id="KW-0648">Protein biosynthesis</keyword>
<organism evidence="12 13">
    <name type="scientific">Knufia fluminis</name>
    <dbReference type="NCBI Taxonomy" id="191047"/>
    <lineage>
        <taxon>Eukaryota</taxon>
        <taxon>Fungi</taxon>
        <taxon>Dikarya</taxon>
        <taxon>Ascomycota</taxon>
        <taxon>Pezizomycotina</taxon>
        <taxon>Eurotiomycetes</taxon>
        <taxon>Chaetothyriomycetidae</taxon>
        <taxon>Chaetothyriales</taxon>
        <taxon>Trichomeriaceae</taxon>
        <taxon>Knufia</taxon>
    </lineage>
</organism>
<evidence type="ECO:0000256" key="6">
    <source>
        <dbReference type="ARBA" id="ARBA00022917"/>
    </source>
</evidence>
<dbReference type="GO" id="GO:0004825">
    <property type="term" value="F:methionine-tRNA ligase activity"/>
    <property type="evidence" value="ECO:0007669"/>
    <property type="project" value="UniProtKB-EC"/>
</dbReference>
<dbReference type="SUPFAM" id="SSF52374">
    <property type="entry name" value="Nucleotidylyl transferase"/>
    <property type="match status" value="1"/>
</dbReference>
<keyword evidence="4 10" id="KW-0547">Nucleotide-binding</keyword>
<dbReference type="EC" id="6.1.1.10" evidence="2"/>
<evidence type="ECO:0000313" key="12">
    <source>
        <dbReference type="EMBL" id="KAK5952310.1"/>
    </source>
</evidence>
<dbReference type="SUPFAM" id="SSF47323">
    <property type="entry name" value="Anticodon-binding domain of a subclass of class I aminoacyl-tRNA synthetases"/>
    <property type="match status" value="1"/>
</dbReference>
<accession>A0AAN8I7H2</accession>
<evidence type="ECO:0000256" key="4">
    <source>
        <dbReference type="ARBA" id="ARBA00022741"/>
    </source>
</evidence>
<dbReference type="Gene3D" id="2.170.220.10">
    <property type="match status" value="1"/>
</dbReference>
<dbReference type="Gene3D" id="3.40.50.620">
    <property type="entry name" value="HUPs"/>
    <property type="match status" value="1"/>
</dbReference>
<dbReference type="InterPro" id="IPR033911">
    <property type="entry name" value="MetRS_core"/>
</dbReference>
<dbReference type="GO" id="GO:0005524">
    <property type="term" value="F:ATP binding"/>
    <property type="evidence" value="ECO:0007669"/>
    <property type="project" value="UniProtKB-KW"/>
</dbReference>
<keyword evidence="3 10" id="KW-0436">Ligase</keyword>